<feature type="transmembrane region" description="Helical" evidence="1">
    <location>
        <begin position="35"/>
        <end position="51"/>
    </location>
</feature>
<keyword evidence="1" id="KW-0812">Transmembrane</keyword>
<sequence>MNLYLELLGSFVVLCLSIILLYTANFPQNQRYKQLYLPLVTLFICLSWLLLDKWLTGIYQEFLNERMPSLLPNIQLLINITILVSVLTVKWCWKITGSLPSKNLGNNRILKPFVKIVNKAASILYPKELVENSKTKLSKQGTVSLVYFKSRGRIYLKKEWTYLAAFFKITAIFPLLILVLLIIANVYELTINQYLPAYPIISFILLMEIAWFLNGEKVPYSEGIIAGNDAVSKRLTTYEELFNQYKELWEDRLLASGILKEDEHFHQRKDHFSYENISPDLEHQLIIHSICEELKKKNIIIDESYTTMMSEIIQEHDVMIEDVNYNDFSSYFFPALYHLLAKNKKILIIAHSQGAASAAVDWVSKGMREVSGVDQLWKISTFLDALEQNMNSDVLIVSPETLKEKRFLYYLRQLEKTKLLEGILLLHAEKLIPVYSTIIQTFNLNVRELTGKKPQYIILTEWYEGLEHTVRSLLQCEPRDIVSPSSVSQNLFYMVWKNEGENWFQQKILPKISHRQLEAEVVLSIPALQAKIDPVHLINQRNTNVKESIDEIMDMKKSLFDLGFDLETLDHMVKMIQVEDSNLSIPIDEFTLFLIRDDHYNLVRRLNLWKGTGKVASFVHIVSPPYLLRDYLADQLDFYMSTNRTIAPLAPRLSQSLWSIAYTLLERLCHFYIMKEEVESYLTRAKISSYRSVVEGVHELFSNAFGPKLAYRFTIESEELVTFDRFKKDFVKKTRYRIPYSAKEKILPKGFRFFQIKHNDKCLSEILEGHLYQQYLPGQFHSFNGEQYKIQKVDTERGIVEVTFEHIFRQKYYRPISEFKISNMAEQRNFKRNTILFEQFEVYLGAVQADVSVKTSGYVEMSEMLNLQSMKLHSYHQDEQITRNYENGHLLCFEIHSKEGTFENAAKIKFTLSLLLDELFVSLFPDTHHFVKVCARLEELFFDQTDSQSKNLKWITPTIQVDDVNEKEGQISLYIIEDSPVHLGMLEAISHNWEKIFDIVNDYLYWLLNESNGNSDYLYFGYGHYPKELALSETFAILDTLLPTKKLREVRSGYLGRMEDEEIVNINSSETQCVFCGRMVAAAQVIQLNDGRQRCFACNQSAIDHVSRVEPLYREVRQFFKDVYLVNLPEDIALFVLSAAEIHKTSGLPSIPEAGNPRLTGKASMDSDGNLKVLVENGSPRTHTLSTLAHELTHIWQFENLQVDQLQTEELEGFASWVEVHMMTQMGEVPYANMLKEQLEKDQDPYGRGYRLIEEKLAILPYNATPFDLYVPDEVEM</sequence>
<dbReference type="Proteomes" id="UP000548423">
    <property type="component" value="Unassembled WGS sequence"/>
</dbReference>
<keyword evidence="1" id="KW-1133">Transmembrane helix</keyword>
<dbReference type="AlphaFoldDB" id="A0A852T8U9"/>
<proteinExistence type="predicted"/>
<feature type="transmembrane region" description="Helical" evidence="1">
    <location>
        <begin position="71"/>
        <end position="93"/>
    </location>
</feature>
<dbReference type="EMBL" id="JACCBX010000002">
    <property type="protein sequence ID" value="NYE04245.1"/>
    <property type="molecule type" value="Genomic_DNA"/>
</dbReference>
<protein>
    <submittedName>
        <fullName evidence="2">Uncharacterized protein</fullName>
    </submittedName>
</protein>
<reference evidence="3" key="1">
    <citation type="submission" date="2020-07" db="EMBL/GenBank/DDBJ databases">
        <authorList>
            <person name="Partida-Martinez L."/>
            <person name="Huntemann M."/>
            <person name="Clum A."/>
            <person name="Wang J."/>
            <person name="Palaniappan K."/>
            <person name="Ritter S."/>
            <person name="Chen I.-M."/>
            <person name="Stamatis D."/>
            <person name="Reddy T."/>
            <person name="O'Malley R."/>
            <person name="Daum C."/>
            <person name="Shapiro N."/>
            <person name="Ivanova N."/>
            <person name="Kyrpides N."/>
            <person name="Woyke T."/>
        </authorList>
    </citation>
    <scope>NUCLEOTIDE SEQUENCE [LARGE SCALE GENOMIC DNA]</scope>
    <source>
        <strain evidence="3">AT2.8</strain>
    </source>
</reference>
<accession>A0A852T8U9</accession>
<feature type="transmembrane region" description="Helical" evidence="1">
    <location>
        <begin position="6"/>
        <end position="23"/>
    </location>
</feature>
<reference evidence="3" key="2">
    <citation type="submission" date="2020-08" db="EMBL/GenBank/DDBJ databases">
        <title>The Agave Microbiome: Exploring the role of microbial communities in plant adaptations to desert environments.</title>
        <authorList>
            <person name="Partida-Martinez L.P."/>
        </authorList>
    </citation>
    <scope>NUCLEOTIDE SEQUENCE [LARGE SCALE GENOMIC DNA]</scope>
    <source>
        <strain evidence="3">AT2.8</strain>
    </source>
</reference>
<name>A0A852T8U9_9BACI</name>
<comment type="caution">
    <text evidence="2">The sequence shown here is derived from an EMBL/GenBank/DDBJ whole genome shotgun (WGS) entry which is preliminary data.</text>
</comment>
<evidence type="ECO:0000313" key="2">
    <source>
        <dbReference type="EMBL" id="NYE04245.1"/>
    </source>
</evidence>
<feature type="transmembrane region" description="Helical" evidence="1">
    <location>
        <begin position="160"/>
        <end position="183"/>
    </location>
</feature>
<evidence type="ECO:0000313" key="3">
    <source>
        <dbReference type="Proteomes" id="UP000548423"/>
    </source>
</evidence>
<organism evidence="2 3">
    <name type="scientific">Neobacillus niacini</name>
    <dbReference type="NCBI Taxonomy" id="86668"/>
    <lineage>
        <taxon>Bacteria</taxon>
        <taxon>Bacillati</taxon>
        <taxon>Bacillota</taxon>
        <taxon>Bacilli</taxon>
        <taxon>Bacillales</taxon>
        <taxon>Bacillaceae</taxon>
        <taxon>Neobacillus</taxon>
    </lineage>
</organism>
<evidence type="ECO:0000256" key="1">
    <source>
        <dbReference type="SAM" id="Phobius"/>
    </source>
</evidence>
<keyword evidence="1" id="KW-0472">Membrane</keyword>
<gene>
    <name evidence="2" type="ORF">F4694_000989</name>
</gene>